<evidence type="ECO:0000256" key="4">
    <source>
        <dbReference type="ARBA" id="ARBA00022490"/>
    </source>
</evidence>
<evidence type="ECO:0000256" key="6">
    <source>
        <dbReference type="ARBA" id="ARBA00022741"/>
    </source>
</evidence>
<comment type="function">
    <text evidence="12 13 14">The RecF protein is involved in DNA metabolism; it is required for DNA replication and normal SOS inducibility. RecF binds preferentially to single-stranded, linear DNA. It also seems to bind ATP.</text>
</comment>
<dbReference type="Gene3D" id="3.40.50.300">
    <property type="entry name" value="P-loop containing nucleotide triphosphate hydrolases"/>
    <property type="match status" value="1"/>
</dbReference>
<dbReference type="InterPro" id="IPR001238">
    <property type="entry name" value="DNA-binding_RecF"/>
</dbReference>
<sequence length="399" mass="43195">MIVEHLSLVDFRNYATAELALHRGPNVLVGRNGQGKTNLAEAIVFLATLGSHRVSSDAPMVRDGHEAAIVRARLAHGARKVLIEVQINRQGSNKARINGAPGRTADLPRYAHVVLFAPEDLQIVRGDPSSRRRFADQLLIQRNPRMSAVLGDYDRVLRQRTALLKSARARGIKAEALSTLDVWDDKLIALGSEIIDARSRLAADLQPGVADAYAAIAGEDHDPRLHWAQSIRGGDPEEGDDAEDAADSGTTAELFRAALAAKRAAELERGLTLVGPHRDDLVLRVRDLPVKGYASHGESWSIALALRLASAELLRAESPAGDPVLILDDVFAELDAERRRRLAGITAGYEQVLVTAAVEEDIPEVLHRHVVRISAGTITDEREAVPAGTDLDDGEVHDG</sequence>
<organism evidence="16 17">
    <name type="scientific">Microbacterium azadirachtae</name>
    <dbReference type="NCBI Taxonomy" id="582680"/>
    <lineage>
        <taxon>Bacteria</taxon>
        <taxon>Bacillati</taxon>
        <taxon>Actinomycetota</taxon>
        <taxon>Actinomycetes</taxon>
        <taxon>Micrococcales</taxon>
        <taxon>Microbacteriaceae</taxon>
        <taxon>Microbacterium</taxon>
    </lineage>
</organism>
<evidence type="ECO:0000256" key="3">
    <source>
        <dbReference type="ARBA" id="ARBA00020170"/>
    </source>
</evidence>
<dbReference type="PANTHER" id="PTHR32182:SF0">
    <property type="entry name" value="DNA REPLICATION AND REPAIR PROTEIN RECF"/>
    <property type="match status" value="1"/>
</dbReference>
<dbReference type="Pfam" id="PF02463">
    <property type="entry name" value="SMC_N"/>
    <property type="match status" value="1"/>
</dbReference>
<feature type="binding site" evidence="13">
    <location>
        <begin position="30"/>
        <end position="37"/>
    </location>
    <ligand>
        <name>ATP</name>
        <dbReference type="ChEBI" id="CHEBI:30616"/>
    </ligand>
</feature>
<dbReference type="SUPFAM" id="SSF52540">
    <property type="entry name" value="P-loop containing nucleoside triphosphate hydrolases"/>
    <property type="match status" value="1"/>
</dbReference>
<dbReference type="GO" id="GO:0003697">
    <property type="term" value="F:single-stranded DNA binding"/>
    <property type="evidence" value="ECO:0007669"/>
    <property type="project" value="UniProtKB-UniRule"/>
</dbReference>
<keyword evidence="6 13" id="KW-0547">Nucleotide-binding</keyword>
<evidence type="ECO:0000256" key="14">
    <source>
        <dbReference type="RuleBase" id="RU000578"/>
    </source>
</evidence>
<evidence type="ECO:0000256" key="8">
    <source>
        <dbReference type="ARBA" id="ARBA00022840"/>
    </source>
</evidence>
<evidence type="ECO:0000256" key="7">
    <source>
        <dbReference type="ARBA" id="ARBA00022763"/>
    </source>
</evidence>
<evidence type="ECO:0000256" key="11">
    <source>
        <dbReference type="ARBA" id="ARBA00023236"/>
    </source>
</evidence>
<dbReference type="GO" id="GO:0006302">
    <property type="term" value="P:double-strand break repair"/>
    <property type="evidence" value="ECO:0007669"/>
    <property type="project" value="TreeGrafter"/>
</dbReference>
<dbReference type="EMBL" id="FOYR01000002">
    <property type="protein sequence ID" value="SFR56302.1"/>
    <property type="molecule type" value="Genomic_DNA"/>
</dbReference>
<dbReference type="AlphaFoldDB" id="A0A1I6HPB5"/>
<dbReference type="NCBIfam" id="TIGR00611">
    <property type="entry name" value="recf"/>
    <property type="match status" value="1"/>
</dbReference>
<comment type="subcellular location">
    <subcellularLocation>
        <location evidence="1 13 14">Cytoplasm</location>
    </subcellularLocation>
</comment>
<feature type="domain" description="RecF/RecN/SMC N-terminal" evidence="15">
    <location>
        <begin position="3"/>
        <end position="362"/>
    </location>
</feature>
<dbReference type="Gene3D" id="1.20.1050.90">
    <property type="entry name" value="RecF/RecN/SMC, N-terminal domain"/>
    <property type="match status" value="1"/>
</dbReference>
<evidence type="ECO:0000256" key="10">
    <source>
        <dbReference type="ARBA" id="ARBA00023204"/>
    </source>
</evidence>
<dbReference type="PANTHER" id="PTHR32182">
    <property type="entry name" value="DNA REPLICATION AND REPAIR PROTEIN RECF"/>
    <property type="match status" value="1"/>
</dbReference>
<reference evidence="17" key="1">
    <citation type="submission" date="2016-10" db="EMBL/GenBank/DDBJ databases">
        <authorList>
            <person name="Varghese N."/>
            <person name="Submissions S."/>
        </authorList>
    </citation>
    <scope>NUCLEOTIDE SEQUENCE [LARGE SCALE GENOMIC DNA]</scope>
    <source>
        <strain evidence="17">CL127</strain>
    </source>
</reference>
<accession>A0A1I6HPB5</accession>
<dbReference type="GO" id="GO:0005524">
    <property type="term" value="F:ATP binding"/>
    <property type="evidence" value="ECO:0007669"/>
    <property type="project" value="UniProtKB-UniRule"/>
</dbReference>
<keyword evidence="10 13" id="KW-0234">DNA repair</keyword>
<keyword evidence="9 13" id="KW-0238">DNA-binding</keyword>
<dbReference type="GO" id="GO:0006260">
    <property type="term" value="P:DNA replication"/>
    <property type="evidence" value="ECO:0007669"/>
    <property type="project" value="UniProtKB-UniRule"/>
</dbReference>
<gene>
    <name evidence="13" type="primary">recF</name>
    <name evidence="16" type="ORF">SAMN04488591_2000</name>
</gene>
<dbReference type="InterPro" id="IPR018078">
    <property type="entry name" value="DNA-binding_RecF_CS"/>
</dbReference>
<dbReference type="InterPro" id="IPR027417">
    <property type="entry name" value="P-loop_NTPase"/>
</dbReference>
<keyword evidence="7 13" id="KW-0227">DNA damage</keyword>
<dbReference type="RefSeq" id="WP_091738374.1">
    <property type="nucleotide sequence ID" value="NZ_FOYR01000002.1"/>
</dbReference>
<dbReference type="HAMAP" id="MF_00365">
    <property type="entry name" value="RecF"/>
    <property type="match status" value="1"/>
</dbReference>
<dbReference type="GO" id="GO:0000731">
    <property type="term" value="P:DNA synthesis involved in DNA repair"/>
    <property type="evidence" value="ECO:0007669"/>
    <property type="project" value="TreeGrafter"/>
</dbReference>
<keyword evidence="4 13" id="KW-0963">Cytoplasm</keyword>
<proteinExistence type="inferred from homology"/>
<keyword evidence="8 13" id="KW-0067">ATP-binding</keyword>
<evidence type="ECO:0000256" key="13">
    <source>
        <dbReference type="HAMAP-Rule" id="MF_00365"/>
    </source>
</evidence>
<protein>
    <recommendedName>
        <fullName evidence="3 13">DNA replication and repair protein RecF</fullName>
    </recommendedName>
</protein>
<evidence type="ECO:0000259" key="15">
    <source>
        <dbReference type="Pfam" id="PF02463"/>
    </source>
</evidence>
<keyword evidence="11 13" id="KW-0742">SOS response</keyword>
<evidence type="ECO:0000313" key="16">
    <source>
        <dbReference type="EMBL" id="SFR56302.1"/>
    </source>
</evidence>
<keyword evidence="5 13" id="KW-0235">DNA replication</keyword>
<dbReference type="Proteomes" id="UP000198877">
    <property type="component" value="Unassembled WGS sequence"/>
</dbReference>
<dbReference type="GO" id="GO:0009432">
    <property type="term" value="P:SOS response"/>
    <property type="evidence" value="ECO:0007669"/>
    <property type="project" value="UniProtKB-UniRule"/>
</dbReference>
<dbReference type="InterPro" id="IPR003395">
    <property type="entry name" value="RecF/RecN/SMC_N"/>
</dbReference>
<evidence type="ECO:0000256" key="2">
    <source>
        <dbReference type="ARBA" id="ARBA00008016"/>
    </source>
</evidence>
<name>A0A1I6HPB5_9MICO</name>
<dbReference type="PROSITE" id="PS00618">
    <property type="entry name" value="RECF_2"/>
    <property type="match status" value="1"/>
</dbReference>
<evidence type="ECO:0000256" key="1">
    <source>
        <dbReference type="ARBA" id="ARBA00004496"/>
    </source>
</evidence>
<evidence type="ECO:0000256" key="9">
    <source>
        <dbReference type="ARBA" id="ARBA00023125"/>
    </source>
</evidence>
<evidence type="ECO:0000313" key="17">
    <source>
        <dbReference type="Proteomes" id="UP000198877"/>
    </source>
</evidence>
<evidence type="ECO:0000256" key="5">
    <source>
        <dbReference type="ARBA" id="ARBA00022705"/>
    </source>
</evidence>
<dbReference type="InterPro" id="IPR042174">
    <property type="entry name" value="RecF_2"/>
</dbReference>
<comment type="similarity">
    <text evidence="2 13 14">Belongs to the RecF family.</text>
</comment>
<evidence type="ECO:0000256" key="12">
    <source>
        <dbReference type="ARBA" id="ARBA00025401"/>
    </source>
</evidence>
<dbReference type="GO" id="GO:0005737">
    <property type="term" value="C:cytoplasm"/>
    <property type="evidence" value="ECO:0007669"/>
    <property type="project" value="UniProtKB-SubCell"/>
</dbReference>